<evidence type="ECO:0000256" key="1">
    <source>
        <dbReference type="ARBA" id="ARBA00004442"/>
    </source>
</evidence>
<dbReference type="PROSITE" id="PS51123">
    <property type="entry name" value="OMPA_2"/>
    <property type="match status" value="1"/>
</dbReference>
<dbReference type="Gene3D" id="3.30.1330.60">
    <property type="entry name" value="OmpA-like domain"/>
    <property type="match status" value="1"/>
</dbReference>
<dbReference type="PANTHER" id="PTHR30329">
    <property type="entry name" value="STATOR ELEMENT OF FLAGELLAR MOTOR COMPLEX"/>
    <property type="match status" value="1"/>
</dbReference>
<dbReference type="CDD" id="cd07185">
    <property type="entry name" value="OmpA_C-like"/>
    <property type="match status" value="1"/>
</dbReference>
<dbReference type="Pfam" id="PF00691">
    <property type="entry name" value="OmpA"/>
    <property type="match status" value="1"/>
</dbReference>
<evidence type="ECO:0000256" key="2">
    <source>
        <dbReference type="ARBA" id="ARBA00023136"/>
    </source>
</evidence>
<dbReference type="AlphaFoldDB" id="A0A4R6GJT6"/>
<feature type="signal peptide" evidence="5">
    <location>
        <begin position="1"/>
        <end position="20"/>
    </location>
</feature>
<evidence type="ECO:0000256" key="4">
    <source>
        <dbReference type="PROSITE-ProRule" id="PRU00473"/>
    </source>
</evidence>
<sequence>MINKLALVVLVGATSPYVTAQTNADISAPSSHSYNQNSSGVITRSAFGLCWRSGSWTENDAIAGCDGALASPIPNPTAPDLVLNKATPAVAAKPCDFTFALGSDQTFAFNKAELNNAAKRRIERDVLPRLAECKNVKSITITGHTDNLGSTHANQILSEKRAKAVADYLKSKGALVTMNVIGVGSTQALKSCNEKLTHSKLISCLAPNRRVLIEVINSEKQ</sequence>
<keyword evidence="8" id="KW-1185">Reference proteome</keyword>
<dbReference type="PRINTS" id="PR01021">
    <property type="entry name" value="OMPADOMAIN"/>
</dbReference>
<dbReference type="GO" id="GO:0009279">
    <property type="term" value="C:cell outer membrane"/>
    <property type="evidence" value="ECO:0007669"/>
    <property type="project" value="UniProtKB-SubCell"/>
</dbReference>
<evidence type="ECO:0000313" key="8">
    <source>
        <dbReference type="Proteomes" id="UP000294737"/>
    </source>
</evidence>
<organism evidence="7 8">
    <name type="scientific">Herminiimonas fonticola</name>
    <dbReference type="NCBI Taxonomy" id="303380"/>
    <lineage>
        <taxon>Bacteria</taxon>
        <taxon>Pseudomonadati</taxon>
        <taxon>Pseudomonadota</taxon>
        <taxon>Betaproteobacteria</taxon>
        <taxon>Burkholderiales</taxon>
        <taxon>Oxalobacteraceae</taxon>
        <taxon>Herminiimonas</taxon>
    </lineage>
</organism>
<comment type="caution">
    <text evidence="7">The sequence shown here is derived from an EMBL/GenBank/DDBJ whole genome shotgun (WGS) entry which is preliminary data.</text>
</comment>
<gene>
    <name evidence="7" type="ORF">EV677_0980</name>
</gene>
<dbReference type="InterPro" id="IPR006665">
    <property type="entry name" value="OmpA-like"/>
</dbReference>
<dbReference type="InterPro" id="IPR036737">
    <property type="entry name" value="OmpA-like_sf"/>
</dbReference>
<dbReference type="OrthoDB" id="1149075at2"/>
<keyword evidence="2 4" id="KW-0472">Membrane</keyword>
<evidence type="ECO:0000259" key="6">
    <source>
        <dbReference type="PROSITE" id="PS51123"/>
    </source>
</evidence>
<dbReference type="SUPFAM" id="SSF103088">
    <property type="entry name" value="OmpA-like"/>
    <property type="match status" value="1"/>
</dbReference>
<name>A0A4R6GJT6_9BURK</name>
<feature type="chain" id="PRO_5020861435" evidence="5">
    <location>
        <begin position="21"/>
        <end position="221"/>
    </location>
</feature>
<protein>
    <submittedName>
        <fullName evidence="7">OOP family OmpA-OmpF porin</fullName>
    </submittedName>
</protein>
<dbReference type="RefSeq" id="WP_112991091.1">
    <property type="nucleotide sequence ID" value="NZ_PTLZ01000001.1"/>
</dbReference>
<feature type="domain" description="OmpA-like" evidence="6">
    <location>
        <begin position="95"/>
        <end position="219"/>
    </location>
</feature>
<dbReference type="InterPro" id="IPR050330">
    <property type="entry name" value="Bact_OuterMem_StrucFunc"/>
</dbReference>
<evidence type="ECO:0000256" key="5">
    <source>
        <dbReference type="SAM" id="SignalP"/>
    </source>
</evidence>
<evidence type="ECO:0000256" key="3">
    <source>
        <dbReference type="ARBA" id="ARBA00023237"/>
    </source>
</evidence>
<accession>A0A4R6GJT6</accession>
<evidence type="ECO:0000313" key="7">
    <source>
        <dbReference type="EMBL" id="TDN94435.1"/>
    </source>
</evidence>
<comment type="subcellular location">
    <subcellularLocation>
        <location evidence="1">Cell outer membrane</location>
    </subcellularLocation>
</comment>
<dbReference type="PANTHER" id="PTHR30329:SF21">
    <property type="entry name" value="LIPOPROTEIN YIAD-RELATED"/>
    <property type="match status" value="1"/>
</dbReference>
<proteinExistence type="predicted"/>
<dbReference type="Proteomes" id="UP000294737">
    <property type="component" value="Unassembled WGS sequence"/>
</dbReference>
<dbReference type="InterPro" id="IPR006664">
    <property type="entry name" value="OMP_bac"/>
</dbReference>
<keyword evidence="5" id="KW-0732">Signal</keyword>
<reference evidence="7 8" key="1">
    <citation type="submission" date="2019-03" db="EMBL/GenBank/DDBJ databases">
        <title>Genomic Encyclopedia of Type Strains, Phase IV (KMG-IV): sequencing the most valuable type-strain genomes for metagenomic binning, comparative biology and taxonomic classification.</title>
        <authorList>
            <person name="Goeker M."/>
        </authorList>
    </citation>
    <scope>NUCLEOTIDE SEQUENCE [LARGE SCALE GENOMIC DNA]</scope>
    <source>
        <strain evidence="7 8">DSM 18555</strain>
    </source>
</reference>
<dbReference type="EMBL" id="SNWF01000004">
    <property type="protein sequence ID" value="TDN94435.1"/>
    <property type="molecule type" value="Genomic_DNA"/>
</dbReference>
<keyword evidence="3" id="KW-0998">Cell outer membrane</keyword>